<dbReference type="EMBL" id="CP032157">
    <property type="protein sequence ID" value="AXY75391.1"/>
    <property type="molecule type" value="Genomic_DNA"/>
</dbReference>
<sequence length="160" mass="17595">MKYCLLAIVFLAAQPCLAQKKIYNTSIRKAEKVTIKGGNNFITHADTVYIETEKRIEMLFAGKKVEKDTSGIFTTTYTFVPGGGELSFPFDIAMKFDKPILRRYCISAVSSLSPGIIPMTVDCGDYWIHATGNTTSTGITITLKSMKPLTADIYGISTSK</sequence>
<organism evidence="2 3">
    <name type="scientific">Paraflavitalea soli</name>
    <dbReference type="NCBI Taxonomy" id="2315862"/>
    <lineage>
        <taxon>Bacteria</taxon>
        <taxon>Pseudomonadati</taxon>
        <taxon>Bacteroidota</taxon>
        <taxon>Chitinophagia</taxon>
        <taxon>Chitinophagales</taxon>
        <taxon>Chitinophagaceae</taxon>
        <taxon>Paraflavitalea</taxon>
    </lineage>
</organism>
<keyword evidence="3" id="KW-1185">Reference proteome</keyword>
<accession>A0A3B7MYL9</accession>
<proteinExistence type="predicted"/>
<reference evidence="2 3" key="1">
    <citation type="submission" date="2018-09" db="EMBL/GenBank/DDBJ databases">
        <title>Genome sequencing of strain 6GH32-13.</title>
        <authorList>
            <person name="Weon H.-Y."/>
            <person name="Heo J."/>
            <person name="Kwon S.-W."/>
        </authorList>
    </citation>
    <scope>NUCLEOTIDE SEQUENCE [LARGE SCALE GENOMIC DNA]</scope>
    <source>
        <strain evidence="2 3">5GH32-13</strain>
    </source>
</reference>
<dbReference type="Proteomes" id="UP000263900">
    <property type="component" value="Chromosome"/>
</dbReference>
<feature type="signal peptide" evidence="1">
    <location>
        <begin position="1"/>
        <end position="18"/>
    </location>
</feature>
<name>A0A3B7MYL9_9BACT</name>
<evidence type="ECO:0000313" key="2">
    <source>
        <dbReference type="EMBL" id="AXY75391.1"/>
    </source>
</evidence>
<dbReference type="KEGG" id="pseg:D3H65_15975"/>
<dbReference type="RefSeq" id="WP_119051272.1">
    <property type="nucleotide sequence ID" value="NZ_CP032157.1"/>
</dbReference>
<keyword evidence="1" id="KW-0732">Signal</keyword>
<evidence type="ECO:0000313" key="3">
    <source>
        <dbReference type="Proteomes" id="UP000263900"/>
    </source>
</evidence>
<protein>
    <submittedName>
        <fullName evidence="2">Uncharacterized protein</fullName>
    </submittedName>
</protein>
<feature type="chain" id="PRO_5017759449" evidence="1">
    <location>
        <begin position="19"/>
        <end position="160"/>
    </location>
</feature>
<dbReference type="AlphaFoldDB" id="A0A3B7MYL9"/>
<evidence type="ECO:0000256" key="1">
    <source>
        <dbReference type="SAM" id="SignalP"/>
    </source>
</evidence>
<gene>
    <name evidence="2" type="ORF">D3H65_15975</name>
</gene>